<evidence type="ECO:0000313" key="8">
    <source>
        <dbReference type="EMBL" id="ATL47769.1"/>
    </source>
</evidence>
<evidence type="ECO:0000256" key="2">
    <source>
        <dbReference type="ARBA" id="ARBA00006275"/>
    </source>
</evidence>
<proteinExistence type="inferred from homology"/>
<evidence type="ECO:0000256" key="3">
    <source>
        <dbReference type="ARBA" id="ARBA00022729"/>
    </source>
</evidence>
<dbReference type="SUPFAM" id="SSF48452">
    <property type="entry name" value="TPR-like"/>
    <property type="match status" value="1"/>
</dbReference>
<dbReference type="KEGG" id="cbae:COR50_11670"/>
<dbReference type="InterPro" id="IPR011990">
    <property type="entry name" value="TPR-like_helical_dom_sf"/>
</dbReference>
<comment type="subcellular location">
    <subcellularLocation>
        <location evidence="1">Cell outer membrane</location>
    </subcellularLocation>
</comment>
<dbReference type="Pfam" id="PF14322">
    <property type="entry name" value="SusD-like_3"/>
    <property type="match status" value="1"/>
</dbReference>
<evidence type="ECO:0000259" key="6">
    <source>
        <dbReference type="Pfam" id="PF07980"/>
    </source>
</evidence>
<evidence type="ECO:0000256" key="1">
    <source>
        <dbReference type="ARBA" id="ARBA00004442"/>
    </source>
</evidence>
<dbReference type="Pfam" id="PF07980">
    <property type="entry name" value="SusD_RagB"/>
    <property type="match status" value="1"/>
</dbReference>
<keyword evidence="3" id="KW-0732">Signal</keyword>
<accession>A0A291QUQ8</accession>
<dbReference type="Proteomes" id="UP000220133">
    <property type="component" value="Chromosome"/>
</dbReference>
<dbReference type="AlphaFoldDB" id="A0A291QUQ8"/>
<dbReference type="EMBL" id="CP023777">
    <property type="protein sequence ID" value="ATL47769.1"/>
    <property type="molecule type" value="Genomic_DNA"/>
</dbReference>
<sequence length="507" mass="56716">MRKKFIPYIATAIMTVGLATSCSKMEEDPYGLINSQTFYKNADDARAAIIYAYSILPEVGYYSRGYYIITELPTENLTQKGDAGVGNLELDELRTTSTNTDLDNIWTYMYRGIARANAVIQNVPNIPGMVDAERNQITGEGYFLRALHFFNLVRMFGEVPLRTITIDDASQIPLAKSSIQEIYDQIISDLQNADQLLTQERISEGRANKAAVEGLLAKVYLHLASSKDYGSPGYDFVANADEMYQQAKLYAGKAVNDHQGKFNFSDQLPDVFSIDVYKKAAVSEHIFDAAVDRSGDREGSFSKLPNMFLPADRPMTILYDQIDSSSSSMDIGQGWGHFRTESAIYDSYATNDKRKTQLIVSSYSNNGSVYQLDINSSSRPFSRKFIDPDRIGDASSANSPIIRYSDILLVYAEACGPTTEGYAAVNKIRNRAGIGDLNPSLDITSFRNAVIQERAWELAFEGNRLFDLRRTNSMERVLVQQYGKTITSGAYFFPVPQRELDTNPLMK</sequence>
<evidence type="ECO:0000256" key="5">
    <source>
        <dbReference type="ARBA" id="ARBA00023237"/>
    </source>
</evidence>
<dbReference type="Gene3D" id="1.25.40.390">
    <property type="match status" value="1"/>
</dbReference>
<comment type="similarity">
    <text evidence="2">Belongs to the SusD family.</text>
</comment>
<gene>
    <name evidence="8" type="ORF">COR50_11670</name>
</gene>
<dbReference type="InterPro" id="IPR012944">
    <property type="entry name" value="SusD_RagB_dom"/>
</dbReference>
<name>A0A291QUQ8_9BACT</name>
<dbReference type="InterPro" id="IPR033985">
    <property type="entry name" value="SusD-like_N"/>
</dbReference>
<dbReference type="RefSeq" id="WP_098194146.1">
    <property type="nucleotide sequence ID" value="NZ_CP023777.1"/>
</dbReference>
<evidence type="ECO:0000313" key="9">
    <source>
        <dbReference type="Proteomes" id="UP000220133"/>
    </source>
</evidence>
<keyword evidence="9" id="KW-1185">Reference proteome</keyword>
<keyword evidence="4" id="KW-0472">Membrane</keyword>
<evidence type="ECO:0000256" key="4">
    <source>
        <dbReference type="ARBA" id="ARBA00023136"/>
    </source>
</evidence>
<dbReference type="GO" id="GO:0009279">
    <property type="term" value="C:cell outer membrane"/>
    <property type="evidence" value="ECO:0007669"/>
    <property type="project" value="UniProtKB-SubCell"/>
</dbReference>
<reference evidence="8 9" key="1">
    <citation type="submission" date="2017-10" db="EMBL/GenBank/DDBJ databases">
        <title>Paenichitinophaga pekingensis gen. nov., sp. nov., isolated from activated sludge.</title>
        <authorList>
            <person name="Jin D."/>
            <person name="Kong X."/>
            <person name="Deng Y."/>
            <person name="Bai Z."/>
        </authorList>
    </citation>
    <scope>NUCLEOTIDE SEQUENCE [LARGE SCALE GENOMIC DNA]</scope>
    <source>
        <strain evidence="8 9">13</strain>
    </source>
</reference>
<organism evidence="8 9">
    <name type="scientific">Chitinophaga caeni</name>
    <dbReference type="NCBI Taxonomy" id="2029983"/>
    <lineage>
        <taxon>Bacteria</taxon>
        <taxon>Pseudomonadati</taxon>
        <taxon>Bacteroidota</taxon>
        <taxon>Chitinophagia</taxon>
        <taxon>Chitinophagales</taxon>
        <taxon>Chitinophagaceae</taxon>
        <taxon>Chitinophaga</taxon>
    </lineage>
</organism>
<dbReference type="PROSITE" id="PS51257">
    <property type="entry name" value="PROKAR_LIPOPROTEIN"/>
    <property type="match status" value="1"/>
</dbReference>
<feature type="domain" description="SusD-like N-terminal" evidence="7">
    <location>
        <begin position="95"/>
        <end position="221"/>
    </location>
</feature>
<keyword evidence="5" id="KW-0998">Cell outer membrane</keyword>
<dbReference type="OrthoDB" id="5694214at2"/>
<evidence type="ECO:0000259" key="7">
    <source>
        <dbReference type="Pfam" id="PF14322"/>
    </source>
</evidence>
<protein>
    <submittedName>
        <fullName evidence="8">RagB/SusD family nutrient uptake outer membrane protein</fullName>
    </submittedName>
</protein>
<feature type="domain" description="RagB/SusD" evidence="6">
    <location>
        <begin position="376"/>
        <end position="506"/>
    </location>
</feature>
<dbReference type="CDD" id="cd08977">
    <property type="entry name" value="SusD"/>
    <property type="match status" value="1"/>
</dbReference>